<dbReference type="HOGENOM" id="CLU_116594_0_0_9"/>
<sequence>MFLLALALGVLIGWLRGGSLSGVARLPVRWVVLLPIPFLIRSALRHPLAANVELLSEWAFLWQGVAYGLLVVLAVVNRHLPGSTYLMAGTAANALVIMLNGGQMPVSEWAIRVAAGGAEQVVAVTLLRTGNSLTHEVLGPETRLPWLADIIPLPRPFPFPSVASAGDVVIALGLLWLIITAMGARPRHAAPEGAVAHQPDEEPRVAHHE</sequence>
<dbReference type="Pfam" id="PF17248">
    <property type="entry name" value="DUF5317"/>
    <property type="match status" value="1"/>
</dbReference>
<feature type="transmembrane region" description="Helical" evidence="2">
    <location>
        <begin position="157"/>
        <end position="179"/>
    </location>
</feature>
<organism evidence="3 4">
    <name type="scientific">Thermaerobacter marianensis (strain ATCC 700841 / DSM 12885 / JCM 10246 / 7p75a)</name>
    <dbReference type="NCBI Taxonomy" id="644966"/>
    <lineage>
        <taxon>Bacteria</taxon>
        <taxon>Bacillati</taxon>
        <taxon>Bacillota</taxon>
        <taxon>Clostridia</taxon>
        <taxon>Eubacteriales</taxon>
        <taxon>Clostridiales Family XVII. Incertae Sedis</taxon>
        <taxon>Thermaerobacter</taxon>
    </lineage>
</organism>
<evidence type="ECO:0008006" key="5">
    <source>
        <dbReference type="Google" id="ProtNLM"/>
    </source>
</evidence>
<dbReference type="EMBL" id="CP002344">
    <property type="protein sequence ID" value="ADU50325.1"/>
    <property type="molecule type" value="Genomic_DNA"/>
</dbReference>
<evidence type="ECO:0000313" key="4">
    <source>
        <dbReference type="Proteomes" id="UP000008915"/>
    </source>
</evidence>
<feature type="compositionally biased region" description="Basic and acidic residues" evidence="1">
    <location>
        <begin position="198"/>
        <end position="209"/>
    </location>
</feature>
<feature type="region of interest" description="Disordered" evidence="1">
    <location>
        <begin position="190"/>
        <end position="209"/>
    </location>
</feature>
<feature type="transmembrane region" description="Helical" evidence="2">
    <location>
        <begin position="56"/>
        <end position="76"/>
    </location>
</feature>
<dbReference type="AlphaFoldDB" id="E6SLZ5"/>
<dbReference type="eggNOG" id="ENOG5030JTI">
    <property type="taxonomic scope" value="Bacteria"/>
</dbReference>
<proteinExistence type="predicted"/>
<name>E6SLZ5_THEM7</name>
<keyword evidence="2" id="KW-0472">Membrane</keyword>
<keyword evidence="2" id="KW-1133">Transmembrane helix</keyword>
<keyword evidence="4" id="KW-1185">Reference proteome</keyword>
<evidence type="ECO:0000256" key="1">
    <source>
        <dbReference type="SAM" id="MobiDB-lite"/>
    </source>
</evidence>
<dbReference type="InterPro" id="IPR035168">
    <property type="entry name" value="DUF5317"/>
</dbReference>
<dbReference type="Proteomes" id="UP000008915">
    <property type="component" value="Chromosome"/>
</dbReference>
<accession>E6SLZ5</accession>
<dbReference type="KEGG" id="tmr:Tmar_0200"/>
<reference evidence="4" key="2">
    <citation type="journal article" date="2010" name="Stand. Genomic Sci.">
        <title>Complete genome sequence of Thermaerobacter marianensis type strain (7p75aT).</title>
        <authorList>
            <person name="Han C."/>
            <person name="Gu W."/>
            <person name="Zhang X."/>
            <person name="Lapidus A."/>
            <person name="Nolan M."/>
            <person name="Copeland A."/>
            <person name="Lucas S."/>
            <person name="Glavina Del Rio T."/>
            <person name="Tice H."/>
            <person name="Cheng J."/>
            <person name="Tapia R."/>
            <person name="Goodwin L."/>
            <person name="Pitluck S."/>
            <person name="Pagani I."/>
            <person name="Ivanova N."/>
            <person name="Mavromatis K."/>
            <person name="Mikhailova N."/>
            <person name="Pati A."/>
            <person name="Chen A."/>
            <person name="Palaniappan K."/>
            <person name="Land M."/>
            <person name="Hauser L."/>
            <person name="Chang Y."/>
            <person name="Jeffries C."/>
            <person name="Schneider S."/>
            <person name="Rohde M."/>
            <person name="Goker M."/>
            <person name="Pukall R."/>
            <person name="Woyke T."/>
            <person name="Bristow J."/>
            <person name="Eisen J."/>
            <person name="Markowitz V."/>
            <person name="Hugenholtz P."/>
            <person name="Kyrpides N."/>
            <person name="Klenk H."/>
            <person name="Detter J."/>
        </authorList>
    </citation>
    <scope>NUCLEOTIDE SEQUENCE [LARGE SCALE GENOMIC DNA]</scope>
    <source>
        <strain evidence="4">ATCC 700841 / DSM 12885 / JCM 10246 / 7p75a</strain>
    </source>
</reference>
<dbReference type="RefSeq" id="WP_013494630.1">
    <property type="nucleotide sequence ID" value="NC_014831.1"/>
</dbReference>
<gene>
    <name evidence="3" type="ordered locus">Tmar_0200</name>
</gene>
<evidence type="ECO:0000313" key="3">
    <source>
        <dbReference type="EMBL" id="ADU50325.1"/>
    </source>
</evidence>
<dbReference type="OrthoDB" id="37447at2"/>
<dbReference type="STRING" id="644966.Tmar_0200"/>
<keyword evidence="2" id="KW-0812">Transmembrane</keyword>
<protein>
    <recommendedName>
        <fullName evidence="5">DUF5317 domain-containing protein</fullName>
    </recommendedName>
</protein>
<reference evidence="3 4" key="1">
    <citation type="journal article" date="2010" name="Stand. Genomic Sci.">
        <title>Complete genome sequence of Thermaerobacter marianensis type strain (7p75a).</title>
        <authorList>
            <person name="Han C."/>
            <person name="Gu W."/>
            <person name="Zhang X."/>
            <person name="Lapidus A."/>
            <person name="Nolan M."/>
            <person name="Copeland A."/>
            <person name="Lucas S."/>
            <person name="Del Rio T.G."/>
            <person name="Tice H."/>
            <person name="Cheng J.F."/>
            <person name="Tapia R."/>
            <person name="Goodwin L."/>
            <person name="Pitluck S."/>
            <person name="Pagani I."/>
            <person name="Ivanova N."/>
            <person name="Mavromatis K."/>
            <person name="Mikhailova N."/>
            <person name="Pati A."/>
            <person name="Chen A."/>
            <person name="Palaniappan K."/>
            <person name="Land M."/>
            <person name="Hauser L."/>
            <person name="Chang Y.J."/>
            <person name="Jeffries C.D."/>
            <person name="Schneider S."/>
            <person name="Rohde M."/>
            <person name="Goker M."/>
            <person name="Pukall R."/>
            <person name="Woyke T."/>
            <person name="Bristow J."/>
            <person name="Eisen J.A."/>
            <person name="Markowitz V."/>
            <person name="Hugenholtz P."/>
            <person name="Kyrpides N.C."/>
            <person name="Klenk H.P."/>
            <person name="Detter J.C."/>
        </authorList>
    </citation>
    <scope>NUCLEOTIDE SEQUENCE [LARGE SCALE GENOMIC DNA]</scope>
    <source>
        <strain evidence="4">ATCC 700841 / DSM 12885 / JCM 10246 / 7p75a</strain>
    </source>
</reference>
<evidence type="ECO:0000256" key="2">
    <source>
        <dbReference type="SAM" id="Phobius"/>
    </source>
</evidence>